<sequence length="319" mass="37617">MPEWGSYFESKEEAGKSTIFEFKNEIGHVFYQFILREIPTGYGKTKHYDIITPYGFSGPIILHCEPDQKKELAKIFNDKFQIYCEENNIITEYVRFNPWIQNLDNCNHIYELRNNGHTVYIDLTVNDFFMNEFSAKTRTQVRKAKKKNIEIEFDYSGFSTKEFHRLYQLMAKKNNVDNEYYLFSEEFLKNSFEDLTGKQFFVNAIYEGEYISSSLVVHHGDYMHYHLTANNPEYYHLAANSLILYEACRWGTENGKKEIHLGGGTSEIIKFKKGFTKTEPLDLLMGKKIRNQKIYDELVAFKRNTTDLLNTGFFPLYRG</sequence>
<gene>
    <name evidence="13" type="ORF">ACFQ1X_07695</name>
</gene>
<feature type="domain" description="BioF2-like acetyltransferase" evidence="12">
    <location>
        <begin position="136"/>
        <end position="266"/>
    </location>
</feature>
<evidence type="ECO:0000256" key="11">
    <source>
        <dbReference type="ARBA" id="ARBA00048654"/>
    </source>
</evidence>
<keyword evidence="14" id="KW-1185">Reference proteome</keyword>
<name>A0ABW3LB00_9BACL</name>
<evidence type="ECO:0000256" key="1">
    <source>
        <dbReference type="ARBA" id="ARBA00004496"/>
    </source>
</evidence>
<protein>
    <recommendedName>
        <fullName evidence="9">Lipid II:glycine glycyltransferase</fullName>
        <ecNumber evidence="8">2.3.2.16</ecNumber>
    </recommendedName>
    <alternativeName>
        <fullName evidence="10">Factor essential for expression of methicillin resistance X</fullName>
    </alternativeName>
</protein>
<dbReference type="PANTHER" id="PTHR36174">
    <property type="entry name" value="LIPID II:GLYCINE GLYCYLTRANSFERASE"/>
    <property type="match status" value="1"/>
</dbReference>
<dbReference type="PROSITE" id="PS51191">
    <property type="entry name" value="FEMABX"/>
    <property type="match status" value="1"/>
</dbReference>
<evidence type="ECO:0000256" key="2">
    <source>
        <dbReference type="ARBA" id="ARBA00009943"/>
    </source>
</evidence>
<evidence type="ECO:0000259" key="12">
    <source>
        <dbReference type="Pfam" id="PF13480"/>
    </source>
</evidence>
<evidence type="ECO:0000256" key="7">
    <source>
        <dbReference type="ARBA" id="ARBA00023316"/>
    </source>
</evidence>
<keyword evidence="3 13" id="KW-0808">Transferase</keyword>
<dbReference type="GO" id="GO:0016746">
    <property type="term" value="F:acyltransferase activity"/>
    <property type="evidence" value="ECO:0007669"/>
    <property type="project" value="UniProtKB-KW"/>
</dbReference>
<evidence type="ECO:0000256" key="6">
    <source>
        <dbReference type="ARBA" id="ARBA00023315"/>
    </source>
</evidence>
<reference evidence="14" key="1">
    <citation type="journal article" date="2019" name="Int. J. Syst. Evol. Microbiol.">
        <title>The Global Catalogue of Microorganisms (GCM) 10K type strain sequencing project: providing services to taxonomists for standard genome sequencing and annotation.</title>
        <authorList>
            <consortium name="The Broad Institute Genomics Platform"/>
            <consortium name="The Broad Institute Genome Sequencing Center for Infectious Disease"/>
            <person name="Wu L."/>
            <person name="Ma J."/>
        </authorList>
    </citation>
    <scope>NUCLEOTIDE SEQUENCE [LARGE SCALE GENOMIC DNA]</scope>
    <source>
        <strain evidence="14">CCUG 56756</strain>
    </source>
</reference>
<dbReference type="InterPro" id="IPR050644">
    <property type="entry name" value="PG_Glycine_Bridge_Synth"/>
</dbReference>
<dbReference type="PANTHER" id="PTHR36174:SF1">
    <property type="entry name" value="LIPID II:GLYCINE GLYCYLTRANSFERASE"/>
    <property type="match status" value="1"/>
</dbReference>
<evidence type="ECO:0000313" key="13">
    <source>
        <dbReference type="EMBL" id="MFD1031317.1"/>
    </source>
</evidence>
<dbReference type="InterPro" id="IPR016181">
    <property type="entry name" value="Acyl_CoA_acyltransferase"/>
</dbReference>
<comment type="caution">
    <text evidence="13">The sequence shown here is derived from an EMBL/GenBank/DDBJ whole genome shotgun (WGS) entry which is preliminary data.</text>
</comment>
<dbReference type="EMBL" id="JBHTKI010000008">
    <property type="protein sequence ID" value="MFD1031317.1"/>
    <property type="molecule type" value="Genomic_DNA"/>
</dbReference>
<evidence type="ECO:0000256" key="9">
    <source>
        <dbReference type="ARBA" id="ARBA00040679"/>
    </source>
</evidence>
<dbReference type="Pfam" id="PF13480">
    <property type="entry name" value="Acetyltransf_6"/>
    <property type="match status" value="1"/>
</dbReference>
<dbReference type="SUPFAM" id="SSF55729">
    <property type="entry name" value="Acyl-CoA N-acyltransferases (Nat)"/>
    <property type="match status" value="1"/>
</dbReference>
<dbReference type="InterPro" id="IPR003447">
    <property type="entry name" value="FEMABX"/>
</dbReference>
<dbReference type="EC" id="2.3.2.16" evidence="8"/>
<keyword evidence="5" id="KW-0573">Peptidoglycan synthesis</keyword>
<accession>A0ABW3LB00</accession>
<evidence type="ECO:0000256" key="3">
    <source>
        <dbReference type="ARBA" id="ARBA00022679"/>
    </source>
</evidence>
<evidence type="ECO:0000313" key="14">
    <source>
        <dbReference type="Proteomes" id="UP001597109"/>
    </source>
</evidence>
<keyword evidence="4" id="KW-0133">Cell shape</keyword>
<dbReference type="InterPro" id="IPR038740">
    <property type="entry name" value="BioF2-like_GNAT_dom"/>
</dbReference>
<comment type="catalytic activity">
    <reaction evidence="11">
        <text>beta-D-GlcNAc-(1-&gt;4)-Mur2Ac(oyl-L-Ala-D-isoglutaminyl-L-Lys-D-Ala-D-Ala)-di-trans,octa-cis-undecaprenyl diphosphate + glycyl-tRNA(Gly) = beta-D-GlcNAc-(1-&gt;4)-Mur2Ac(oyl-L-Ala-D-isoglutaminyl-L-Lys-(N(6)-Gly)-D-Ala-D-Ala)-di-trans,octa-cis-undecaprenyl diphosphate + tRNA(Gly) + H(+)</text>
        <dbReference type="Rhea" id="RHEA:30435"/>
        <dbReference type="Rhea" id="RHEA-COMP:9664"/>
        <dbReference type="Rhea" id="RHEA-COMP:9683"/>
        <dbReference type="ChEBI" id="CHEBI:15378"/>
        <dbReference type="ChEBI" id="CHEBI:62233"/>
        <dbReference type="ChEBI" id="CHEBI:62234"/>
        <dbReference type="ChEBI" id="CHEBI:78442"/>
        <dbReference type="ChEBI" id="CHEBI:78522"/>
        <dbReference type="EC" id="2.3.2.16"/>
    </reaction>
</comment>
<dbReference type="Proteomes" id="UP001597109">
    <property type="component" value="Unassembled WGS sequence"/>
</dbReference>
<dbReference type="Gene3D" id="3.40.630.30">
    <property type="match status" value="1"/>
</dbReference>
<comment type="subcellular location">
    <subcellularLocation>
        <location evidence="1">Cytoplasm</location>
    </subcellularLocation>
</comment>
<proteinExistence type="inferred from homology"/>
<evidence type="ECO:0000256" key="10">
    <source>
        <dbReference type="ARBA" id="ARBA00042933"/>
    </source>
</evidence>
<evidence type="ECO:0000256" key="5">
    <source>
        <dbReference type="ARBA" id="ARBA00022984"/>
    </source>
</evidence>
<evidence type="ECO:0000256" key="8">
    <source>
        <dbReference type="ARBA" id="ARBA00039074"/>
    </source>
</evidence>
<keyword evidence="6 13" id="KW-0012">Acyltransferase</keyword>
<keyword evidence="7" id="KW-0961">Cell wall biogenesis/degradation</keyword>
<evidence type="ECO:0000256" key="4">
    <source>
        <dbReference type="ARBA" id="ARBA00022960"/>
    </source>
</evidence>
<organism evidence="13 14">
    <name type="scientific">Metaplanococcus flavidus</name>
    <dbReference type="NCBI Taxonomy" id="569883"/>
    <lineage>
        <taxon>Bacteria</taxon>
        <taxon>Bacillati</taxon>
        <taxon>Bacillota</taxon>
        <taxon>Bacilli</taxon>
        <taxon>Bacillales</taxon>
        <taxon>Caryophanaceae</taxon>
        <taxon>Metaplanococcus</taxon>
    </lineage>
</organism>
<comment type="similarity">
    <text evidence="2">Belongs to the FemABX family.</text>
</comment>